<evidence type="ECO:0000313" key="2">
    <source>
        <dbReference type="EMBL" id="KIM77072.1"/>
    </source>
</evidence>
<sequence length="179" mass="20765">MSDPPPGKRSKKPPLLRPFKGVFSRSRSRSPSHQVAQSVTPLTRALPYPPRQQIVLHLRPRITAYIIDLTLIMQNLFWLVTIHCAPISRRLIKFASKAYKESVAMADVHQMIKTYVRKLGIINHVHRDVWIRRIVESIDRYRIDTAEMFKPKDETRLFDNSGDEPWDVPMNDTGGTRPQ</sequence>
<dbReference type="EMBL" id="KN833028">
    <property type="protein sequence ID" value="KIM77072.1"/>
    <property type="molecule type" value="Genomic_DNA"/>
</dbReference>
<dbReference type="Proteomes" id="UP000054166">
    <property type="component" value="Unassembled WGS sequence"/>
</dbReference>
<dbReference type="OrthoDB" id="391988at2759"/>
<gene>
    <name evidence="2" type="ORF">PILCRDRAFT_825611</name>
</gene>
<dbReference type="InParanoid" id="A0A0C3BI93"/>
<reference evidence="3" key="2">
    <citation type="submission" date="2015-01" db="EMBL/GenBank/DDBJ databases">
        <title>Evolutionary Origins and Diversification of the Mycorrhizal Mutualists.</title>
        <authorList>
            <consortium name="DOE Joint Genome Institute"/>
            <consortium name="Mycorrhizal Genomics Consortium"/>
            <person name="Kohler A."/>
            <person name="Kuo A."/>
            <person name="Nagy L.G."/>
            <person name="Floudas D."/>
            <person name="Copeland A."/>
            <person name="Barry K.W."/>
            <person name="Cichocki N."/>
            <person name="Veneault-Fourrey C."/>
            <person name="LaButti K."/>
            <person name="Lindquist E.A."/>
            <person name="Lipzen A."/>
            <person name="Lundell T."/>
            <person name="Morin E."/>
            <person name="Murat C."/>
            <person name="Riley R."/>
            <person name="Ohm R."/>
            <person name="Sun H."/>
            <person name="Tunlid A."/>
            <person name="Henrissat B."/>
            <person name="Grigoriev I.V."/>
            <person name="Hibbett D.S."/>
            <person name="Martin F."/>
        </authorList>
    </citation>
    <scope>NUCLEOTIDE SEQUENCE [LARGE SCALE GENOMIC DNA]</scope>
    <source>
        <strain evidence="3">F 1598</strain>
    </source>
</reference>
<reference evidence="2 3" key="1">
    <citation type="submission" date="2014-04" db="EMBL/GenBank/DDBJ databases">
        <authorList>
            <consortium name="DOE Joint Genome Institute"/>
            <person name="Kuo A."/>
            <person name="Tarkka M."/>
            <person name="Buscot F."/>
            <person name="Kohler A."/>
            <person name="Nagy L.G."/>
            <person name="Floudas D."/>
            <person name="Copeland A."/>
            <person name="Barry K.W."/>
            <person name="Cichocki N."/>
            <person name="Veneault-Fourrey C."/>
            <person name="LaButti K."/>
            <person name="Lindquist E.A."/>
            <person name="Lipzen A."/>
            <person name="Lundell T."/>
            <person name="Morin E."/>
            <person name="Murat C."/>
            <person name="Sun H."/>
            <person name="Tunlid A."/>
            <person name="Henrissat B."/>
            <person name="Grigoriev I.V."/>
            <person name="Hibbett D.S."/>
            <person name="Martin F."/>
            <person name="Nordberg H.P."/>
            <person name="Cantor M.N."/>
            <person name="Hua S.X."/>
        </authorList>
    </citation>
    <scope>NUCLEOTIDE SEQUENCE [LARGE SCALE GENOMIC DNA]</scope>
    <source>
        <strain evidence="2 3">F 1598</strain>
    </source>
</reference>
<keyword evidence="3" id="KW-1185">Reference proteome</keyword>
<proteinExistence type="predicted"/>
<name>A0A0C3BI93_PILCF</name>
<feature type="region of interest" description="Disordered" evidence="1">
    <location>
        <begin position="1"/>
        <end position="36"/>
    </location>
</feature>
<feature type="region of interest" description="Disordered" evidence="1">
    <location>
        <begin position="157"/>
        <end position="179"/>
    </location>
</feature>
<evidence type="ECO:0000313" key="3">
    <source>
        <dbReference type="Proteomes" id="UP000054166"/>
    </source>
</evidence>
<dbReference type="HOGENOM" id="CLU_1504023_0_0_1"/>
<dbReference type="AlphaFoldDB" id="A0A0C3BI93"/>
<organism evidence="2 3">
    <name type="scientific">Piloderma croceum (strain F 1598)</name>
    <dbReference type="NCBI Taxonomy" id="765440"/>
    <lineage>
        <taxon>Eukaryota</taxon>
        <taxon>Fungi</taxon>
        <taxon>Dikarya</taxon>
        <taxon>Basidiomycota</taxon>
        <taxon>Agaricomycotina</taxon>
        <taxon>Agaricomycetes</taxon>
        <taxon>Agaricomycetidae</taxon>
        <taxon>Atheliales</taxon>
        <taxon>Atheliaceae</taxon>
        <taxon>Piloderma</taxon>
    </lineage>
</organism>
<protein>
    <submittedName>
        <fullName evidence="2">Uncharacterized protein</fullName>
    </submittedName>
</protein>
<accession>A0A0C3BI93</accession>
<evidence type="ECO:0000256" key="1">
    <source>
        <dbReference type="SAM" id="MobiDB-lite"/>
    </source>
</evidence>